<accession>A0A1B8Z9L0</accession>
<proteinExistence type="predicted"/>
<feature type="chain" id="PRO_5008620358" description="Lipoprotein" evidence="1">
    <location>
        <begin position="22"/>
        <end position="335"/>
    </location>
</feature>
<keyword evidence="1" id="KW-0732">Signal</keyword>
<dbReference type="AlphaFoldDB" id="A0A1B8Z9L0"/>
<protein>
    <recommendedName>
        <fullName evidence="4">Lipoprotein</fullName>
    </recommendedName>
</protein>
<reference evidence="2 3" key="1">
    <citation type="submission" date="2016-07" db="EMBL/GenBank/DDBJ databases">
        <authorList>
            <person name="Jeong J.-J."/>
            <person name="Kim D.W."/>
            <person name="Sang M.K."/>
            <person name="Choi I.-G."/>
            <person name="Kim K.D."/>
        </authorList>
    </citation>
    <scope>NUCLEOTIDE SEQUENCE [LARGE SCALE GENOMIC DNA]</scope>
    <source>
        <strain evidence="2 3">UTM-3</strain>
    </source>
</reference>
<dbReference type="RefSeq" id="WP_123862196.1">
    <property type="nucleotide sequence ID" value="NZ_MAYH01000050.1"/>
</dbReference>
<organism evidence="2 3">
    <name type="scientific">Chryseobacterium artocarpi</name>
    <dbReference type="NCBI Taxonomy" id="1414727"/>
    <lineage>
        <taxon>Bacteria</taxon>
        <taxon>Pseudomonadati</taxon>
        <taxon>Bacteroidota</taxon>
        <taxon>Flavobacteriia</taxon>
        <taxon>Flavobacteriales</taxon>
        <taxon>Weeksellaceae</taxon>
        <taxon>Chryseobacterium group</taxon>
        <taxon>Chryseobacterium</taxon>
    </lineage>
</organism>
<dbReference type="EMBL" id="MAYH01000050">
    <property type="protein sequence ID" value="OCA68187.1"/>
    <property type="molecule type" value="Genomic_DNA"/>
</dbReference>
<dbReference type="PROSITE" id="PS51257">
    <property type="entry name" value="PROKAR_LIPOPROTEIN"/>
    <property type="match status" value="1"/>
</dbReference>
<dbReference type="Proteomes" id="UP000092651">
    <property type="component" value="Unassembled WGS sequence"/>
</dbReference>
<comment type="caution">
    <text evidence="2">The sequence shown here is derived from an EMBL/GenBank/DDBJ whole genome shotgun (WGS) entry which is preliminary data.</text>
</comment>
<feature type="signal peptide" evidence="1">
    <location>
        <begin position="1"/>
        <end position="21"/>
    </location>
</feature>
<sequence length="335" mass="39607">MRIKFVLLYLLFFLFMLSCNGQEKSATSISTKNDKVKSSLTDNFNKTSNLYFDSEKKLVFSSSIIKEIGKFTVYYIPNSKQEINYYQNFEKSNHIIPLYDEENSLNYYSATDQKKIDKILKERVKSEKDFKIIGTFIPKNFITIENAEEYNLNFPYLQKYYQKENGKWIYLSEKKIINAEDEISSNSKNNLLSISTDKKDLQKQDIQYSLNGTWQVDCKTGAGNISITDKEASLTLLYNQVYIDMKELKRYDFEKGIAYTLKEIPEDIGNIGRDLNWNEYINNEPIAYLKMIDDNTMYFYWYGFYNKKSKKREFKESSFQQESKTKEIILKKCSP</sequence>
<dbReference type="OrthoDB" id="1321723at2"/>
<evidence type="ECO:0000313" key="2">
    <source>
        <dbReference type="EMBL" id="OCA68187.1"/>
    </source>
</evidence>
<evidence type="ECO:0008006" key="4">
    <source>
        <dbReference type="Google" id="ProtNLM"/>
    </source>
</evidence>
<name>A0A1B8Z9L0_9FLAO</name>
<evidence type="ECO:0000256" key="1">
    <source>
        <dbReference type="SAM" id="SignalP"/>
    </source>
</evidence>
<evidence type="ECO:0000313" key="3">
    <source>
        <dbReference type="Proteomes" id="UP000092651"/>
    </source>
</evidence>
<gene>
    <name evidence="2" type="ORF">BBI01_20405</name>
</gene>
<keyword evidence="3" id="KW-1185">Reference proteome</keyword>